<feature type="transmembrane region" description="Helical" evidence="11">
    <location>
        <begin position="29"/>
        <end position="50"/>
    </location>
</feature>
<proteinExistence type="inferred from homology"/>
<evidence type="ECO:0000256" key="3">
    <source>
        <dbReference type="ARBA" id="ARBA00022475"/>
    </source>
</evidence>
<comment type="similarity">
    <text evidence="9">Belongs to the OXA1/ALB3/YidC family.</text>
</comment>
<keyword evidence="6 11" id="KW-1133">Transmembrane helix</keyword>
<feature type="coiled-coil region" evidence="10">
    <location>
        <begin position="68"/>
        <end position="95"/>
    </location>
</feature>
<name>A0A2H0BVN6_9BACT</name>
<sequence>MIEPTIFNQLVIWPIVNLWMAVLKPIQSLGISGAMGFSIILLTIVIRILLYPLSKKQLASAHKMQLIKPELDTLKEKYKDKKKQQEQQLKLFKKHGINPAAGCLPTILQFPILIGLYRVFLQVLNNGDFEALVGQINKIVYFPFLKIMDLNPDFFGISLGIKPSDWKEMGIWLLVIPVVTAGLSFYQTQLMTEGSAPMVKKEGKEEDFGTSMQKQMKFMFPLMLGWISYAFPLGLTLYWNTFAAFGILQQFRVKREFAGK</sequence>
<dbReference type="PANTHER" id="PTHR12428:SF65">
    <property type="entry name" value="CYTOCHROME C OXIDASE ASSEMBLY PROTEIN COX18, MITOCHONDRIAL"/>
    <property type="match status" value="1"/>
</dbReference>
<organism evidence="13 14">
    <name type="scientific">Candidatus Roizmanbacteria bacterium CG22_combo_CG10-13_8_21_14_all_38_20</name>
    <dbReference type="NCBI Taxonomy" id="1974862"/>
    <lineage>
        <taxon>Bacteria</taxon>
        <taxon>Candidatus Roizmaniibacteriota</taxon>
    </lineage>
</organism>
<dbReference type="GO" id="GO:0051205">
    <property type="term" value="P:protein insertion into membrane"/>
    <property type="evidence" value="ECO:0007669"/>
    <property type="project" value="TreeGrafter"/>
</dbReference>
<evidence type="ECO:0000256" key="5">
    <source>
        <dbReference type="ARBA" id="ARBA00022927"/>
    </source>
</evidence>
<accession>A0A2H0BVN6</accession>
<evidence type="ECO:0000256" key="7">
    <source>
        <dbReference type="ARBA" id="ARBA00023136"/>
    </source>
</evidence>
<protein>
    <recommendedName>
        <fullName evidence="12">Membrane insertase YidC/Oxa/ALB C-terminal domain-containing protein</fullName>
    </recommendedName>
</protein>
<reference evidence="13 14" key="1">
    <citation type="submission" date="2017-09" db="EMBL/GenBank/DDBJ databases">
        <title>Depth-based differentiation of microbial function through sediment-hosted aquifers and enrichment of novel symbionts in the deep terrestrial subsurface.</title>
        <authorList>
            <person name="Probst A.J."/>
            <person name="Ladd B."/>
            <person name="Jarett J.K."/>
            <person name="Geller-Mcgrath D.E."/>
            <person name="Sieber C.M."/>
            <person name="Emerson J.B."/>
            <person name="Anantharaman K."/>
            <person name="Thomas B.C."/>
            <person name="Malmstrom R."/>
            <person name="Stieglmeier M."/>
            <person name="Klingl A."/>
            <person name="Woyke T."/>
            <person name="Ryan C.M."/>
            <person name="Banfield J.F."/>
        </authorList>
    </citation>
    <scope>NUCLEOTIDE SEQUENCE [LARGE SCALE GENOMIC DNA]</scope>
    <source>
        <strain evidence="13">CG22_combo_CG10-13_8_21_14_all_38_20</strain>
    </source>
</reference>
<evidence type="ECO:0000256" key="9">
    <source>
        <dbReference type="RuleBase" id="RU003945"/>
    </source>
</evidence>
<feature type="transmembrane region" description="Helical" evidence="11">
    <location>
        <begin position="226"/>
        <end position="248"/>
    </location>
</feature>
<evidence type="ECO:0000256" key="2">
    <source>
        <dbReference type="ARBA" id="ARBA00022448"/>
    </source>
</evidence>
<keyword evidence="2" id="KW-0813">Transport</keyword>
<dbReference type="InterPro" id="IPR001708">
    <property type="entry name" value="YidC/ALB3/OXA1/COX18"/>
</dbReference>
<evidence type="ECO:0000256" key="1">
    <source>
        <dbReference type="ARBA" id="ARBA00004651"/>
    </source>
</evidence>
<keyword evidence="10" id="KW-0175">Coiled coil</keyword>
<keyword evidence="3" id="KW-1003">Cell membrane</keyword>
<evidence type="ECO:0000259" key="12">
    <source>
        <dbReference type="Pfam" id="PF02096"/>
    </source>
</evidence>
<dbReference type="GO" id="GO:0032977">
    <property type="term" value="F:membrane insertase activity"/>
    <property type="evidence" value="ECO:0007669"/>
    <property type="project" value="InterPro"/>
</dbReference>
<dbReference type="EMBL" id="PCTA01000034">
    <property type="protein sequence ID" value="PIP61100.1"/>
    <property type="molecule type" value="Genomic_DNA"/>
</dbReference>
<dbReference type="InterPro" id="IPR028055">
    <property type="entry name" value="YidC/Oxa/ALB_C"/>
</dbReference>
<dbReference type="InterPro" id="IPR047196">
    <property type="entry name" value="YidC_ALB_C"/>
</dbReference>
<dbReference type="GO" id="GO:0005886">
    <property type="term" value="C:plasma membrane"/>
    <property type="evidence" value="ECO:0007669"/>
    <property type="project" value="UniProtKB-SubCell"/>
</dbReference>
<evidence type="ECO:0000256" key="8">
    <source>
        <dbReference type="ARBA" id="ARBA00023186"/>
    </source>
</evidence>
<evidence type="ECO:0000313" key="13">
    <source>
        <dbReference type="EMBL" id="PIP61100.1"/>
    </source>
</evidence>
<gene>
    <name evidence="13" type="ORF">COW99_05750</name>
</gene>
<keyword evidence="7 11" id="KW-0472">Membrane</keyword>
<comment type="subcellular location">
    <subcellularLocation>
        <location evidence="1">Cell membrane</location>
        <topology evidence="1">Multi-pass membrane protein</topology>
    </subcellularLocation>
    <subcellularLocation>
        <location evidence="9">Membrane</location>
        <topology evidence="9">Multi-pass membrane protein</topology>
    </subcellularLocation>
</comment>
<comment type="caution">
    <text evidence="13">The sequence shown here is derived from an EMBL/GenBank/DDBJ whole genome shotgun (WGS) entry which is preliminary data.</text>
</comment>
<evidence type="ECO:0000256" key="11">
    <source>
        <dbReference type="SAM" id="Phobius"/>
    </source>
</evidence>
<evidence type="ECO:0000313" key="14">
    <source>
        <dbReference type="Proteomes" id="UP000231246"/>
    </source>
</evidence>
<keyword evidence="5" id="KW-0653">Protein transport</keyword>
<dbReference type="NCBIfam" id="TIGR03592">
    <property type="entry name" value="yidC_oxa1_cterm"/>
    <property type="match status" value="1"/>
</dbReference>
<dbReference type="Pfam" id="PF02096">
    <property type="entry name" value="60KD_IMP"/>
    <property type="match status" value="1"/>
</dbReference>
<dbReference type="CDD" id="cd20070">
    <property type="entry name" value="5TM_YidC_Alb3"/>
    <property type="match status" value="1"/>
</dbReference>
<evidence type="ECO:0000256" key="4">
    <source>
        <dbReference type="ARBA" id="ARBA00022692"/>
    </source>
</evidence>
<evidence type="ECO:0000256" key="10">
    <source>
        <dbReference type="SAM" id="Coils"/>
    </source>
</evidence>
<dbReference type="Proteomes" id="UP000231246">
    <property type="component" value="Unassembled WGS sequence"/>
</dbReference>
<dbReference type="PANTHER" id="PTHR12428">
    <property type="entry name" value="OXA1"/>
    <property type="match status" value="1"/>
</dbReference>
<feature type="transmembrane region" description="Helical" evidence="11">
    <location>
        <begin position="169"/>
        <end position="188"/>
    </location>
</feature>
<keyword evidence="4 9" id="KW-0812">Transmembrane</keyword>
<dbReference type="GO" id="GO:0015031">
    <property type="term" value="P:protein transport"/>
    <property type="evidence" value="ECO:0007669"/>
    <property type="project" value="UniProtKB-KW"/>
</dbReference>
<keyword evidence="8" id="KW-0143">Chaperone</keyword>
<feature type="domain" description="Membrane insertase YidC/Oxa/ALB C-terminal" evidence="12">
    <location>
        <begin position="36"/>
        <end position="254"/>
    </location>
</feature>
<evidence type="ECO:0000256" key="6">
    <source>
        <dbReference type="ARBA" id="ARBA00022989"/>
    </source>
</evidence>
<dbReference type="AlphaFoldDB" id="A0A2H0BVN6"/>